<evidence type="ECO:0000256" key="8">
    <source>
        <dbReference type="RuleBase" id="RU000394"/>
    </source>
</evidence>
<feature type="compositionally biased region" description="Polar residues" evidence="9">
    <location>
        <begin position="221"/>
        <end position="238"/>
    </location>
</feature>
<evidence type="ECO:0000256" key="7">
    <source>
        <dbReference type="PROSITE-ProRule" id="PRU00283"/>
    </source>
</evidence>
<feature type="binding site" evidence="7">
    <location>
        <begin position="381"/>
        <end position="388"/>
    </location>
    <ligand>
        <name>ATP</name>
        <dbReference type="ChEBI" id="CHEBI:30616"/>
    </ligand>
</feature>
<dbReference type="PRINTS" id="PR00380">
    <property type="entry name" value="KINESINHEAVY"/>
</dbReference>
<comment type="caution">
    <text evidence="11">The sequence shown here is derived from an EMBL/GenBank/DDBJ whole genome shotgun (WGS) entry which is preliminary data.</text>
</comment>
<dbReference type="PROSITE" id="PS00411">
    <property type="entry name" value="KINESIN_MOTOR_1"/>
    <property type="match status" value="1"/>
</dbReference>
<dbReference type="PANTHER" id="PTHR37739">
    <property type="entry name" value="KINESIN-LIKE PROTEIN KIN-12D"/>
    <property type="match status" value="1"/>
</dbReference>
<evidence type="ECO:0000313" key="11">
    <source>
        <dbReference type="EMBL" id="KAG0575319.1"/>
    </source>
</evidence>
<evidence type="ECO:0000256" key="6">
    <source>
        <dbReference type="ARBA" id="ARBA00034488"/>
    </source>
</evidence>
<dbReference type="FunFam" id="3.40.850.10:FF:000148">
    <property type="entry name" value="Predicted protein"/>
    <property type="match status" value="1"/>
</dbReference>
<keyword evidence="5 7" id="KW-0505">Motor protein</keyword>
<name>A0A8T0HX66_CERPU</name>
<evidence type="ECO:0000259" key="10">
    <source>
        <dbReference type="PROSITE" id="PS50067"/>
    </source>
</evidence>
<evidence type="ECO:0000313" key="12">
    <source>
        <dbReference type="Proteomes" id="UP000822688"/>
    </source>
</evidence>
<protein>
    <recommendedName>
        <fullName evidence="8">Kinesin-like protein</fullName>
    </recommendedName>
</protein>
<dbReference type="EMBL" id="CM026426">
    <property type="protein sequence ID" value="KAG0575319.1"/>
    <property type="molecule type" value="Genomic_DNA"/>
</dbReference>
<reference evidence="11" key="1">
    <citation type="submission" date="2020-06" db="EMBL/GenBank/DDBJ databases">
        <title>WGS assembly of Ceratodon purpureus strain R40.</title>
        <authorList>
            <person name="Carey S.B."/>
            <person name="Jenkins J."/>
            <person name="Shu S."/>
            <person name="Lovell J.T."/>
            <person name="Sreedasyam A."/>
            <person name="Maumus F."/>
            <person name="Tiley G.P."/>
            <person name="Fernandez-Pozo N."/>
            <person name="Barry K."/>
            <person name="Chen C."/>
            <person name="Wang M."/>
            <person name="Lipzen A."/>
            <person name="Daum C."/>
            <person name="Saski C.A."/>
            <person name="Payton A.C."/>
            <person name="Mcbreen J.C."/>
            <person name="Conrad R.E."/>
            <person name="Kollar L.M."/>
            <person name="Olsson S."/>
            <person name="Huttunen S."/>
            <person name="Landis J.B."/>
            <person name="Wickett N.J."/>
            <person name="Johnson M.G."/>
            <person name="Rensing S.A."/>
            <person name="Grimwood J."/>
            <person name="Schmutz J."/>
            <person name="Mcdaniel S.F."/>
        </authorList>
    </citation>
    <scope>NUCLEOTIDE SEQUENCE</scope>
    <source>
        <strain evidence="11">R40</strain>
    </source>
</reference>
<dbReference type="GO" id="GO:0007018">
    <property type="term" value="P:microtubule-based movement"/>
    <property type="evidence" value="ECO:0007669"/>
    <property type="project" value="InterPro"/>
</dbReference>
<dbReference type="PANTHER" id="PTHR37739:SF8">
    <property type="entry name" value="KINESIN-LIKE PROTEIN KIN-12D"/>
    <property type="match status" value="1"/>
</dbReference>
<proteinExistence type="inferred from homology"/>
<dbReference type="GO" id="GO:0005874">
    <property type="term" value="C:microtubule"/>
    <property type="evidence" value="ECO:0007669"/>
    <property type="project" value="UniProtKB-KW"/>
</dbReference>
<comment type="similarity">
    <text evidence="6">Belongs to the TRAFAC class myosin-kinesin ATPase superfamily. Kinesin family. KIN-12 subfamily.</text>
</comment>
<feature type="compositionally biased region" description="Acidic residues" evidence="9">
    <location>
        <begin position="21"/>
        <end position="34"/>
    </location>
</feature>
<feature type="compositionally biased region" description="Polar residues" evidence="9">
    <location>
        <begin position="144"/>
        <end position="154"/>
    </location>
</feature>
<dbReference type="Gene3D" id="3.40.850.10">
    <property type="entry name" value="Kinesin motor domain"/>
    <property type="match status" value="1"/>
</dbReference>
<accession>A0A8T0HX66</accession>
<dbReference type="Proteomes" id="UP000822688">
    <property type="component" value="Chromosome V"/>
</dbReference>
<feature type="domain" description="Kinesin motor" evidence="10">
    <location>
        <begin position="300"/>
        <end position="570"/>
    </location>
</feature>
<keyword evidence="2 7" id="KW-0547">Nucleotide-binding</keyword>
<dbReference type="SMART" id="SM00129">
    <property type="entry name" value="KISc"/>
    <property type="match status" value="1"/>
</dbReference>
<keyword evidence="3 7" id="KW-0067">ATP-binding</keyword>
<keyword evidence="1 8" id="KW-0493">Microtubule</keyword>
<evidence type="ECO:0000256" key="1">
    <source>
        <dbReference type="ARBA" id="ARBA00022701"/>
    </source>
</evidence>
<dbReference type="GO" id="GO:0008017">
    <property type="term" value="F:microtubule binding"/>
    <property type="evidence" value="ECO:0007669"/>
    <property type="project" value="InterPro"/>
</dbReference>
<sequence length="654" mass="71644">MYPLWLFAKPPSLKKLAYEDYDGEGSSVGDEDGEQSAADPAVTPRFAFVTTRGENGDGGNLWSPKLDHGIVGAHVNELALSPPKAIEPRRKRNPRSDLGGHGDAAPESAKNGQSAPSTPVRAPKRRMTKLTWQSRASPDKHKSSQLGRSPSLTRGQFDKSCVDAASDVGSVKSLQQPASSSGMGTRDSVLNNFKSGPGHSQKGGVDSMPSTPLGSRKPRNSELNRSITSLGSVTSAATPRSAKRHGGHSSTSNALAAAGLMSTRANGVRALLQNQQADQVATEPAQFQLEEDPNFWQDHSVQVLIRTRPISNSEASQQGHSRCVKQESAHTITWIGQPEARFTFDHVAGESISQEELFRVAGLPMVENCMSGYNSCMFAYGQTGSGKTHTMLGDISDLHHQPSNNRGMTPRVFESLFTKIKMAEELQKQENLRFKCRCFFLEIYNEQIVDLLEPSSFNLQMREDANKGVYVEGLLEVEVQNVQDVIHLLLLGAANRKVAATNMNKESSRSHSVFTCTIESQWESDHMINYRFGRLNLVDLAGSERQRASGADGERLKEAASINKSLSTLGYVRVKPLTDGFFTGKLSVPLMKAVRSGFGLLKLYMLSPGIFKISTTFYCLKILKFGLRRVSSSLSTAFFFWGLDILPCIQENHD</sequence>
<dbReference type="Pfam" id="PF00225">
    <property type="entry name" value="Kinesin"/>
    <property type="match status" value="1"/>
</dbReference>
<dbReference type="GO" id="GO:0005524">
    <property type="term" value="F:ATP binding"/>
    <property type="evidence" value="ECO:0007669"/>
    <property type="project" value="UniProtKB-UniRule"/>
</dbReference>
<dbReference type="InterPro" id="IPR044986">
    <property type="entry name" value="KIF15/KIN-12"/>
</dbReference>
<dbReference type="PROSITE" id="PS50067">
    <property type="entry name" value="KINESIN_MOTOR_2"/>
    <property type="match status" value="1"/>
</dbReference>
<dbReference type="InterPro" id="IPR001752">
    <property type="entry name" value="Kinesin_motor_dom"/>
</dbReference>
<dbReference type="InterPro" id="IPR019821">
    <property type="entry name" value="Kinesin_motor_CS"/>
</dbReference>
<feature type="compositionally biased region" description="Polar residues" evidence="9">
    <location>
        <begin position="172"/>
        <end position="194"/>
    </location>
</feature>
<evidence type="ECO:0000256" key="2">
    <source>
        <dbReference type="ARBA" id="ARBA00022741"/>
    </source>
</evidence>
<organism evidence="11 12">
    <name type="scientific">Ceratodon purpureus</name>
    <name type="common">Fire moss</name>
    <name type="synonym">Dicranum purpureum</name>
    <dbReference type="NCBI Taxonomy" id="3225"/>
    <lineage>
        <taxon>Eukaryota</taxon>
        <taxon>Viridiplantae</taxon>
        <taxon>Streptophyta</taxon>
        <taxon>Embryophyta</taxon>
        <taxon>Bryophyta</taxon>
        <taxon>Bryophytina</taxon>
        <taxon>Bryopsida</taxon>
        <taxon>Dicranidae</taxon>
        <taxon>Pseudoditrichales</taxon>
        <taxon>Ditrichaceae</taxon>
        <taxon>Ceratodon</taxon>
    </lineage>
</organism>
<keyword evidence="4" id="KW-0175">Coiled coil</keyword>
<dbReference type="AlphaFoldDB" id="A0A8T0HX66"/>
<evidence type="ECO:0000256" key="5">
    <source>
        <dbReference type="ARBA" id="ARBA00023175"/>
    </source>
</evidence>
<feature type="region of interest" description="Disordered" evidence="9">
    <location>
        <begin position="170"/>
        <end position="252"/>
    </location>
</feature>
<dbReference type="GO" id="GO:0003777">
    <property type="term" value="F:microtubule motor activity"/>
    <property type="evidence" value="ECO:0007669"/>
    <property type="project" value="InterPro"/>
</dbReference>
<evidence type="ECO:0000256" key="3">
    <source>
        <dbReference type="ARBA" id="ARBA00022840"/>
    </source>
</evidence>
<dbReference type="SUPFAM" id="SSF52540">
    <property type="entry name" value="P-loop containing nucleoside triphosphate hydrolases"/>
    <property type="match status" value="1"/>
</dbReference>
<gene>
    <name evidence="11" type="ORF">KC19_VG336400</name>
</gene>
<dbReference type="InterPro" id="IPR036961">
    <property type="entry name" value="Kinesin_motor_dom_sf"/>
</dbReference>
<evidence type="ECO:0000256" key="9">
    <source>
        <dbReference type="SAM" id="MobiDB-lite"/>
    </source>
</evidence>
<feature type="region of interest" description="Disordered" evidence="9">
    <location>
        <begin position="78"/>
        <end position="156"/>
    </location>
</feature>
<dbReference type="InterPro" id="IPR027417">
    <property type="entry name" value="P-loop_NTPase"/>
</dbReference>
<feature type="region of interest" description="Disordered" evidence="9">
    <location>
        <begin position="21"/>
        <end position="43"/>
    </location>
</feature>
<evidence type="ECO:0000256" key="4">
    <source>
        <dbReference type="ARBA" id="ARBA00023054"/>
    </source>
</evidence>
<keyword evidence="12" id="KW-1185">Reference proteome</keyword>